<dbReference type="Proteomes" id="UP000438106">
    <property type="component" value="Unassembled WGS sequence"/>
</dbReference>
<feature type="transmembrane region" description="Helical" evidence="6">
    <location>
        <begin position="202"/>
        <end position="222"/>
    </location>
</feature>
<evidence type="ECO:0000256" key="3">
    <source>
        <dbReference type="ARBA" id="ARBA00022692"/>
    </source>
</evidence>
<feature type="transmembrane region" description="Helical" evidence="6">
    <location>
        <begin position="354"/>
        <end position="371"/>
    </location>
</feature>
<keyword evidence="2" id="KW-1003">Cell membrane</keyword>
<evidence type="ECO:0000313" key="8">
    <source>
        <dbReference type="Proteomes" id="UP000438106"/>
    </source>
</evidence>
<feature type="transmembrane region" description="Helical" evidence="6">
    <location>
        <begin position="34"/>
        <end position="58"/>
    </location>
</feature>
<dbReference type="EMBL" id="WQRF01000003">
    <property type="protein sequence ID" value="MVS99886.1"/>
    <property type="molecule type" value="Genomic_DNA"/>
</dbReference>
<reference evidence="7 8" key="1">
    <citation type="submission" date="2019-12" db="EMBL/GenBank/DDBJ databases">
        <title>Devosia maris sp. nov., isolated from the deep seawater.</title>
        <authorList>
            <person name="Liu Y."/>
        </authorList>
    </citation>
    <scope>NUCLEOTIDE SEQUENCE [LARGE SCALE GENOMIC DNA]</scope>
    <source>
        <strain evidence="7 8">L53-10-65</strain>
    </source>
</reference>
<dbReference type="GO" id="GO:0005886">
    <property type="term" value="C:plasma membrane"/>
    <property type="evidence" value="ECO:0007669"/>
    <property type="project" value="UniProtKB-SubCell"/>
</dbReference>
<organism evidence="7 8">
    <name type="scientific">Devosia marina</name>
    <dbReference type="NCBI Taxonomy" id="2683198"/>
    <lineage>
        <taxon>Bacteria</taxon>
        <taxon>Pseudomonadati</taxon>
        <taxon>Pseudomonadota</taxon>
        <taxon>Alphaproteobacteria</taxon>
        <taxon>Hyphomicrobiales</taxon>
        <taxon>Devosiaceae</taxon>
        <taxon>Devosia</taxon>
    </lineage>
</organism>
<keyword evidence="5 6" id="KW-0472">Membrane</keyword>
<dbReference type="PANTHER" id="PTHR30250">
    <property type="entry name" value="PST FAMILY PREDICTED COLANIC ACID TRANSPORTER"/>
    <property type="match status" value="1"/>
</dbReference>
<comment type="caution">
    <text evidence="7">The sequence shown here is derived from an EMBL/GenBank/DDBJ whole genome shotgun (WGS) entry which is preliminary data.</text>
</comment>
<comment type="subcellular location">
    <subcellularLocation>
        <location evidence="1">Cell membrane</location>
        <topology evidence="1">Multi-pass membrane protein</topology>
    </subcellularLocation>
</comment>
<feature type="transmembrane region" description="Helical" evidence="6">
    <location>
        <begin position="328"/>
        <end position="348"/>
    </location>
</feature>
<feature type="transmembrane region" description="Helical" evidence="6">
    <location>
        <begin position="140"/>
        <end position="159"/>
    </location>
</feature>
<evidence type="ECO:0000256" key="5">
    <source>
        <dbReference type="ARBA" id="ARBA00023136"/>
    </source>
</evidence>
<dbReference type="InterPro" id="IPR002797">
    <property type="entry name" value="Polysacc_synth"/>
</dbReference>
<dbReference type="PANTHER" id="PTHR30250:SF11">
    <property type="entry name" value="O-ANTIGEN TRANSPORTER-RELATED"/>
    <property type="match status" value="1"/>
</dbReference>
<name>A0A7X3FSK9_9HYPH</name>
<evidence type="ECO:0000256" key="6">
    <source>
        <dbReference type="SAM" id="Phobius"/>
    </source>
</evidence>
<keyword evidence="4 6" id="KW-1133">Transmembrane helix</keyword>
<feature type="transmembrane region" description="Helical" evidence="6">
    <location>
        <begin position="243"/>
        <end position="263"/>
    </location>
</feature>
<feature type="transmembrane region" description="Helical" evidence="6">
    <location>
        <begin position="171"/>
        <end position="196"/>
    </location>
</feature>
<feature type="transmembrane region" description="Helical" evidence="6">
    <location>
        <begin position="107"/>
        <end position="134"/>
    </location>
</feature>
<evidence type="ECO:0000256" key="2">
    <source>
        <dbReference type="ARBA" id="ARBA00022475"/>
    </source>
</evidence>
<dbReference type="AlphaFoldDB" id="A0A7X3FSK9"/>
<evidence type="ECO:0000313" key="7">
    <source>
        <dbReference type="EMBL" id="MVS99886.1"/>
    </source>
</evidence>
<protein>
    <submittedName>
        <fullName evidence="7">Oligosaccharide flippase family protein</fullName>
    </submittedName>
</protein>
<keyword evidence="3 6" id="KW-0812">Transmembrane</keyword>
<evidence type="ECO:0000256" key="4">
    <source>
        <dbReference type="ARBA" id="ARBA00022989"/>
    </source>
</evidence>
<dbReference type="Pfam" id="PF01943">
    <property type="entry name" value="Polysacc_synt"/>
    <property type="match status" value="1"/>
</dbReference>
<feature type="transmembrane region" description="Helical" evidence="6">
    <location>
        <begin position="416"/>
        <end position="438"/>
    </location>
</feature>
<keyword evidence="8" id="KW-1185">Reference proteome</keyword>
<sequence length="459" mass="48083">MRACPPRSNAFAPGCSLPPVCCSMSRGRTSAIDAAIALLIRVLGAGLVFGLQVLLARLLPGEEYGGYVTVWTWMLSLGSFAAMGFAESSVRFLPRYTQRQRLQALFGYWQFGLAVVLIVGAAIAATAFGIWLGAGLDGPLLTIVLVAIGLPVLGLEYYLEGIARSMGWFRLAAVPVYILRPILIGGSCLGLSAAGVTLTLPIVGGVLIGCMGTIALLLLGLVTRRINRLAGGARGASNKQRRLWLRASLPLLVLSGLEDLTSYSDILVLSLLSEPEVVGLYFAAARTLALAGFVAYAMTLVSGHRFAMDLASSNRTELQSSILEATRLTFWATLAAVGVTLLAAPWLLAAFGSGYLAGQSVMVVLGLGMVARAMSGQSAEALVVLGRQREGLLVALGVVAVTVVGALALVPEQGALGAAIASAIAMACRTVALAVLLWQREGLKVLSLRIPVFLRHRAP</sequence>
<gene>
    <name evidence="7" type="ORF">GO014_12720</name>
</gene>
<evidence type="ECO:0000256" key="1">
    <source>
        <dbReference type="ARBA" id="ARBA00004651"/>
    </source>
</evidence>
<feature type="transmembrane region" description="Helical" evidence="6">
    <location>
        <begin position="392"/>
        <end position="410"/>
    </location>
</feature>
<feature type="transmembrane region" description="Helical" evidence="6">
    <location>
        <begin position="283"/>
        <end position="307"/>
    </location>
</feature>
<accession>A0A7X3FSK9</accession>
<dbReference type="InterPro" id="IPR050833">
    <property type="entry name" value="Poly_Biosynth_Transport"/>
</dbReference>
<feature type="transmembrane region" description="Helical" evidence="6">
    <location>
        <begin position="64"/>
        <end position="86"/>
    </location>
</feature>
<proteinExistence type="predicted"/>